<dbReference type="PANTHER" id="PTHR34374">
    <property type="entry name" value="LARGE RIBOSOMAL RNA SUBUNIT ACCUMULATION PROTEIN YCED HOMOLOG 1, CHLOROPLASTIC"/>
    <property type="match status" value="1"/>
</dbReference>
<protein>
    <submittedName>
        <fullName evidence="1">DUF177 domain-containing protein</fullName>
    </submittedName>
</protein>
<dbReference type="Pfam" id="PF02620">
    <property type="entry name" value="YceD"/>
    <property type="match status" value="1"/>
</dbReference>
<gene>
    <name evidence="1" type="ORF">FGL98_22565</name>
</gene>
<evidence type="ECO:0000313" key="1">
    <source>
        <dbReference type="EMBL" id="TWP33031.1"/>
    </source>
</evidence>
<dbReference type="OrthoDB" id="9790372at2"/>
<dbReference type="PANTHER" id="PTHR34374:SF1">
    <property type="entry name" value="LARGE RIBOSOMAL RNA SUBUNIT ACCUMULATION PROTEIN YCED HOMOLOG 1, CHLOROPLASTIC"/>
    <property type="match status" value="1"/>
</dbReference>
<accession>A0A563DSW9</accession>
<proteinExistence type="predicted"/>
<dbReference type="Proteomes" id="UP000320244">
    <property type="component" value="Unassembled WGS sequence"/>
</dbReference>
<dbReference type="InterPro" id="IPR003772">
    <property type="entry name" value="YceD"/>
</dbReference>
<reference evidence="1 2" key="1">
    <citation type="submission" date="2019-05" db="EMBL/GenBank/DDBJ databases">
        <authorList>
            <person name="Lee S.D."/>
        </authorList>
    </citation>
    <scope>NUCLEOTIDE SEQUENCE [LARGE SCALE GENOMIC DNA]</scope>
    <source>
        <strain evidence="1 2">C5-26</strain>
    </source>
</reference>
<comment type="caution">
    <text evidence="1">The sequence shown here is derived from an EMBL/GenBank/DDBJ whole genome shotgun (WGS) entry which is preliminary data.</text>
</comment>
<organism evidence="1 2">
    <name type="scientific">Leekyejoonella antrihumi</name>
    <dbReference type="NCBI Taxonomy" id="1660198"/>
    <lineage>
        <taxon>Bacteria</taxon>
        <taxon>Bacillati</taxon>
        <taxon>Actinomycetota</taxon>
        <taxon>Actinomycetes</taxon>
        <taxon>Micrococcales</taxon>
        <taxon>Dermacoccaceae</taxon>
        <taxon>Leekyejoonella</taxon>
    </lineage>
</organism>
<dbReference type="AlphaFoldDB" id="A0A563DSW9"/>
<keyword evidence="2" id="KW-1185">Reference proteome</keyword>
<reference evidence="1 2" key="2">
    <citation type="submission" date="2019-08" db="EMBL/GenBank/DDBJ databases">
        <title>Jejuicoccus antrihumi gen. nov., sp. nov., a new member of the family Dermacoccaceae isolated from a cave.</title>
        <authorList>
            <person name="Schumann P."/>
            <person name="Kim I.S."/>
        </authorList>
    </citation>
    <scope>NUCLEOTIDE SEQUENCE [LARGE SCALE GENOMIC DNA]</scope>
    <source>
        <strain evidence="1 2">C5-26</strain>
    </source>
</reference>
<evidence type="ECO:0000313" key="2">
    <source>
        <dbReference type="Proteomes" id="UP000320244"/>
    </source>
</evidence>
<dbReference type="EMBL" id="VCQV01000050">
    <property type="protein sequence ID" value="TWP33031.1"/>
    <property type="molecule type" value="Genomic_DNA"/>
</dbReference>
<sequence>MVESSRSAPAPKDFGTEVIGIPEGQPLELDLRMESVMEGVLVSGSVTATATGACVRCLEPVHVRLDVPFQELFAYTDRAAHHHQVAADDNEDLYELEDDYADLEPVLRDAVVPALPFKPVCRDDCPGLCSECGAHLADDPDHHHEVIDPRWSALAELAGTDPDTDERRN</sequence>
<name>A0A563DSW9_9MICO</name>